<evidence type="ECO:0000256" key="1">
    <source>
        <dbReference type="SAM" id="MobiDB-lite"/>
    </source>
</evidence>
<sequence length="213" mass="21835">MNIAVIGATGMVGERTVTEATARGHQVEGYSRSGQAVAGAEGTAVDLSNTGELVTIINSHDVTIIAVSAGRGVSAEPVIQAHKALIAAKPSGRLLIVGGAGSLEDAKGQRFVNSAGFPEEYKAEALAFCQILDEYRASAGLTWTMLSPAFNIAPGKRTGAYNTALDNPAGEAISAEDFAVALVDEAETPSTLDAVLPSPTRSKSAGKPIPRSK</sequence>
<dbReference type="Gene3D" id="3.40.50.720">
    <property type="entry name" value="NAD(P)-binding Rossmann-like Domain"/>
    <property type="match status" value="1"/>
</dbReference>
<evidence type="ECO:0000259" key="2">
    <source>
        <dbReference type="Pfam" id="PF13460"/>
    </source>
</evidence>
<accession>A0A2Z5QZQ0</accession>
<dbReference type="EMBL" id="AP017895">
    <property type="protein sequence ID" value="BAV87975.1"/>
    <property type="molecule type" value="Genomic_DNA"/>
</dbReference>
<organism evidence="3 4">
    <name type="scientific">Rothia aeria</name>
    <dbReference type="NCBI Taxonomy" id="172042"/>
    <lineage>
        <taxon>Bacteria</taxon>
        <taxon>Bacillati</taxon>
        <taxon>Actinomycetota</taxon>
        <taxon>Actinomycetes</taxon>
        <taxon>Micrococcales</taxon>
        <taxon>Micrococcaceae</taxon>
        <taxon>Rothia</taxon>
    </lineage>
</organism>
<dbReference type="InterPro" id="IPR036291">
    <property type="entry name" value="NAD(P)-bd_dom_sf"/>
</dbReference>
<proteinExistence type="predicted"/>
<dbReference type="InterPro" id="IPR051606">
    <property type="entry name" value="Polyketide_Oxido-like"/>
</dbReference>
<dbReference type="PANTHER" id="PTHR43355">
    <property type="entry name" value="FLAVIN REDUCTASE (NADPH)"/>
    <property type="match status" value="1"/>
</dbReference>
<dbReference type="SUPFAM" id="SSF51735">
    <property type="entry name" value="NAD(P)-binding Rossmann-fold domains"/>
    <property type="match status" value="1"/>
</dbReference>
<gene>
    <name evidence="3" type="ORF">RA11412_1676</name>
</gene>
<evidence type="ECO:0000313" key="3">
    <source>
        <dbReference type="EMBL" id="BAV87975.1"/>
    </source>
</evidence>
<feature type="region of interest" description="Disordered" evidence="1">
    <location>
        <begin position="191"/>
        <end position="213"/>
    </location>
</feature>
<dbReference type="InterPro" id="IPR016040">
    <property type="entry name" value="NAD(P)-bd_dom"/>
</dbReference>
<dbReference type="Proteomes" id="UP000250241">
    <property type="component" value="Chromosome"/>
</dbReference>
<keyword evidence="4" id="KW-1185">Reference proteome</keyword>
<reference evidence="3 4" key="1">
    <citation type="submission" date="2016-10" db="EMBL/GenBank/DDBJ databases">
        <title>Genome sequence of Rothia aeria strain JCM11412.</title>
        <authorList>
            <person name="Nambu T."/>
        </authorList>
    </citation>
    <scope>NUCLEOTIDE SEQUENCE [LARGE SCALE GENOMIC DNA]</scope>
    <source>
        <strain evidence="3 4">JCM 11412</strain>
    </source>
</reference>
<dbReference type="AlphaFoldDB" id="A0A2Z5QZQ0"/>
<dbReference type="PANTHER" id="PTHR43355:SF2">
    <property type="entry name" value="FLAVIN REDUCTASE (NADPH)"/>
    <property type="match status" value="1"/>
</dbReference>
<protein>
    <submittedName>
        <fullName evidence="3">Rrf2-linked NADH-flavin reductase</fullName>
    </submittedName>
</protein>
<dbReference type="KEGG" id="raj:RA11412_1676"/>
<dbReference type="Pfam" id="PF13460">
    <property type="entry name" value="NAD_binding_10"/>
    <property type="match status" value="1"/>
</dbReference>
<dbReference type="GO" id="GO:0016646">
    <property type="term" value="F:oxidoreductase activity, acting on the CH-NH group of donors, NAD or NADP as acceptor"/>
    <property type="evidence" value="ECO:0007669"/>
    <property type="project" value="TreeGrafter"/>
</dbReference>
<evidence type="ECO:0000313" key="4">
    <source>
        <dbReference type="Proteomes" id="UP000250241"/>
    </source>
</evidence>
<feature type="domain" description="NAD(P)-binding" evidence="2">
    <location>
        <begin position="7"/>
        <end position="188"/>
    </location>
</feature>
<name>A0A2Z5QZQ0_9MICC</name>